<sequence length="214" mass="24018">MFDDYLAQVRNHLNGIPTADQDDMLRFYDEQFMDAGYSLDEVVQKYGTPKQFARTLRLEYMMNLDDEAKRAATEPQSRTRTRGNILLLIVLCLFASPVLIPVAIGLIIVILVALMLFFMMIFGIYAAIIMTLAGGVFALINGLLLLGQSIPTGLFFIGTGFALTGLTLIGGPIIWNLTKWLFEVFMQGIKWIGRRFITHRTQQSLRSAADLGEE</sequence>
<feature type="transmembrane region" description="Helical" evidence="1">
    <location>
        <begin position="124"/>
        <end position="146"/>
    </location>
</feature>
<keyword evidence="3" id="KW-1185">Reference proteome</keyword>
<dbReference type="RefSeq" id="WP_022791205.1">
    <property type="nucleotide sequence ID" value="NZ_ATUU01000001.1"/>
</dbReference>
<dbReference type="STRING" id="1123500.GCA_000420365_00405"/>
<keyword evidence="1" id="KW-0472">Membrane</keyword>
<reference evidence="2 3" key="1">
    <citation type="journal article" date="2015" name="Genome Announc.">
        <title>Expanding the biotechnology potential of lactobacilli through comparative genomics of 213 strains and associated genera.</title>
        <authorList>
            <person name="Sun Z."/>
            <person name="Harris H.M."/>
            <person name="McCann A."/>
            <person name="Guo C."/>
            <person name="Argimon S."/>
            <person name="Zhang W."/>
            <person name="Yang X."/>
            <person name="Jeffery I.B."/>
            <person name="Cooney J.C."/>
            <person name="Kagawa T.F."/>
            <person name="Liu W."/>
            <person name="Song Y."/>
            <person name="Salvetti E."/>
            <person name="Wrobel A."/>
            <person name="Rasinkangas P."/>
            <person name="Parkhill J."/>
            <person name="Rea M.C."/>
            <person name="O'Sullivan O."/>
            <person name="Ritari J."/>
            <person name="Douillard F.P."/>
            <person name="Paul Ross R."/>
            <person name="Yang R."/>
            <person name="Briner A.E."/>
            <person name="Felis G.E."/>
            <person name="de Vos W.M."/>
            <person name="Barrangou R."/>
            <person name="Klaenhammer T.R."/>
            <person name="Caufield P.W."/>
            <person name="Cui Y."/>
            <person name="Zhang H."/>
            <person name="O'Toole P.W."/>
        </authorList>
    </citation>
    <scope>NUCLEOTIDE SEQUENCE [LARGE SCALE GENOMIC DNA]</scope>
    <source>
        <strain evidence="2 3">DSM 20190</strain>
    </source>
</reference>
<evidence type="ECO:0000313" key="2">
    <source>
        <dbReference type="EMBL" id="KRN33300.1"/>
    </source>
</evidence>
<accession>A0A0R2G9E0</accession>
<dbReference type="eggNOG" id="COG4709">
    <property type="taxonomic scope" value="Bacteria"/>
</dbReference>
<protein>
    <submittedName>
        <fullName evidence="2">Membrane protein-like protein</fullName>
    </submittedName>
</protein>
<dbReference type="PATRIC" id="fig|1123500.6.peg.96"/>
<dbReference type="EMBL" id="JQAX01000001">
    <property type="protein sequence ID" value="KRN33300.1"/>
    <property type="molecule type" value="Genomic_DNA"/>
</dbReference>
<organism evidence="2 3">
    <name type="scientific">Weissella halotolerans DSM 20190</name>
    <dbReference type="NCBI Taxonomy" id="1123500"/>
    <lineage>
        <taxon>Bacteria</taxon>
        <taxon>Bacillati</taxon>
        <taxon>Bacillota</taxon>
        <taxon>Bacilli</taxon>
        <taxon>Lactobacillales</taxon>
        <taxon>Lactobacillaceae</taxon>
        <taxon>Weissella</taxon>
    </lineage>
</organism>
<keyword evidence="1" id="KW-0812">Transmembrane</keyword>
<dbReference type="OrthoDB" id="2194328at2"/>
<dbReference type="AlphaFoldDB" id="A0A0R2G9E0"/>
<evidence type="ECO:0000256" key="1">
    <source>
        <dbReference type="SAM" id="Phobius"/>
    </source>
</evidence>
<dbReference type="Pfam" id="PF22564">
    <property type="entry name" value="HAAS"/>
    <property type="match status" value="1"/>
</dbReference>
<feature type="transmembrane region" description="Helical" evidence="1">
    <location>
        <begin position="85"/>
        <end position="118"/>
    </location>
</feature>
<feature type="transmembrane region" description="Helical" evidence="1">
    <location>
        <begin position="153"/>
        <end position="175"/>
    </location>
</feature>
<dbReference type="InParanoid" id="A0A0R2G9E0"/>
<name>A0A0R2G9E0_9LACO</name>
<comment type="caution">
    <text evidence="2">The sequence shown here is derived from an EMBL/GenBank/DDBJ whole genome shotgun (WGS) entry which is preliminary data.</text>
</comment>
<keyword evidence="1" id="KW-1133">Transmembrane helix</keyword>
<dbReference type="Proteomes" id="UP000051296">
    <property type="component" value="Unassembled WGS sequence"/>
</dbReference>
<evidence type="ECO:0000313" key="3">
    <source>
        <dbReference type="Proteomes" id="UP000051296"/>
    </source>
</evidence>
<gene>
    <name evidence="2" type="ORF">IV68_GL000098</name>
</gene>
<proteinExistence type="predicted"/>